<evidence type="ECO:0000313" key="1">
    <source>
        <dbReference type="EMBL" id="KAH9000048.1"/>
    </source>
</evidence>
<organism evidence="1 2">
    <name type="scientific">Lactarius akahatsu</name>
    <dbReference type="NCBI Taxonomy" id="416441"/>
    <lineage>
        <taxon>Eukaryota</taxon>
        <taxon>Fungi</taxon>
        <taxon>Dikarya</taxon>
        <taxon>Basidiomycota</taxon>
        <taxon>Agaricomycotina</taxon>
        <taxon>Agaricomycetes</taxon>
        <taxon>Russulales</taxon>
        <taxon>Russulaceae</taxon>
        <taxon>Lactarius</taxon>
    </lineage>
</organism>
<feature type="non-terminal residue" evidence="1">
    <location>
        <position position="98"/>
    </location>
</feature>
<comment type="caution">
    <text evidence="1">The sequence shown here is derived from an EMBL/GenBank/DDBJ whole genome shotgun (WGS) entry which is preliminary data.</text>
</comment>
<dbReference type="EMBL" id="JAKELL010000002">
    <property type="protein sequence ID" value="KAH9000048.1"/>
    <property type="molecule type" value="Genomic_DNA"/>
</dbReference>
<dbReference type="AlphaFoldDB" id="A0AAD4QHG4"/>
<keyword evidence="2" id="KW-1185">Reference proteome</keyword>
<feature type="non-terminal residue" evidence="1">
    <location>
        <position position="1"/>
    </location>
</feature>
<protein>
    <submittedName>
        <fullName evidence="1">Uncharacterized protein</fullName>
    </submittedName>
</protein>
<name>A0AAD4QHG4_9AGAM</name>
<evidence type="ECO:0000313" key="2">
    <source>
        <dbReference type="Proteomes" id="UP001201163"/>
    </source>
</evidence>
<dbReference type="Proteomes" id="UP001201163">
    <property type="component" value="Unassembled WGS sequence"/>
</dbReference>
<reference evidence="1" key="1">
    <citation type="submission" date="2022-01" db="EMBL/GenBank/DDBJ databases">
        <title>Comparative genomics reveals a dynamic genome evolution in the ectomycorrhizal milk-cap (Lactarius) mushrooms.</title>
        <authorList>
            <consortium name="DOE Joint Genome Institute"/>
            <person name="Lebreton A."/>
            <person name="Tang N."/>
            <person name="Kuo A."/>
            <person name="LaButti K."/>
            <person name="Drula E."/>
            <person name="Barry K."/>
            <person name="Clum A."/>
            <person name="Lipzen A."/>
            <person name="Mousain D."/>
            <person name="Ng V."/>
            <person name="Wang R."/>
            <person name="Wang X."/>
            <person name="Dai Y."/>
            <person name="Henrissat B."/>
            <person name="Grigoriev I.V."/>
            <person name="Guerin-Laguette A."/>
            <person name="Yu F."/>
            <person name="Martin F.M."/>
        </authorList>
    </citation>
    <scope>NUCLEOTIDE SEQUENCE</scope>
    <source>
        <strain evidence="1">QP</strain>
    </source>
</reference>
<sequence>PKSFVKYLKENWMGIVPLWAGIARKNRTIFQEGDTNMLIEVYHHVLKSKWLEGKRNCHVDYLIHRLVILMLLDYESKHNCWEKGFEGPDLAKKRHAEI</sequence>
<proteinExistence type="predicted"/>
<gene>
    <name evidence="1" type="ORF">EDB92DRAFT_1756184</name>
</gene>
<accession>A0AAD4QHG4</accession>